<comment type="subcellular location">
    <subcellularLocation>
        <location evidence="1">Cell membrane</location>
        <topology evidence="1">Multi-pass membrane protein</topology>
    </subcellularLocation>
</comment>
<keyword evidence="4 6" id="KW-1133">Transmembrane helix</keyword>
<evidence type="ECO:0000256" key="3">
    <source>
        <dbReference type="ARBA" id="ARBA00022692"/>
    </source>
</evidence>
<keyword evidence="3 6" id="KW-0812">Transmembrane</keyword>
<accession>A0ABY8WWC3</accession>
<protein>
    <submittedName>
        <fullName evidence="8">FtsX domain-containing protein</fullName>
    </submittedName>
</protein>
<dbReference type="EMBL" id="CP124550">
    <property type="protein sequence ID" value="WIO46281.1"/>
    <property type="molecule type" value="Genomic_DNA"/>
</dbReference>
<dbReference type="Pfam" id="PF02687">
    <property type="entry name" value="FtsX"/>
    <property type="match status" value="1"/>
</dbReference>
<dbReference type="Proteomes" id="UP001177295">
    <property type="component" value="Chromosome"/>
</dbReference>
<evidence type="ECO:0000256" key="1">
    <source>
        <dbReference type="ARBA" id="ARBA00004651"/>
    </source>
</evidence>
<feature type="transmembrane region" description="Helical" evidence="6">
    <location>
        <begin position="244"/>
        <end position="268"/>
    </location>
</feature>
<evidence type="ECO:0000259" key="7">
    <source>
        <dbReference type="Pfam" id="PF02687"/>
    </source>
</evidence>
<feature type="domain" description="ABC3 transporter permease C-terminal" evidence="7">
    <location>
        <begin position="255"/>
        <end position="373"/>
    </location>
</feature>
<keyword evidence="5 6" id="KW-0472">Membrane</keyword>
<organism evidence="8 9">
    <name type="scientific">Candidatus Southlakia epibionticum</name>
    <dbReference type="NCBI Taxonomy" id="3043284"/>
    <lineage>
        <taxon>Bacteria</taxon>
        <taxon>Candidatus Saccharimonadota</taxon>
        <taxon>Candidatus Saccharimonadia</taxon>
        <taxon>Candidatus Saccharimonadales</taxon>
        <taxon>Candidatus Saccharimonadaceae</taxon>
        <taxon>Candidatus Southlakia</taxon>
    </lineage>
</organism>
<evidence type="ECO:0000256" key="6">
    <source>
        <dbReference type="SAM" id="Phobius"/>
    </source>
</evidence>
<proteinExistence type="predicted"/>
<feature type="transmembrane region" description="Helical" evidence="6">
    <location>
        <begin position="356"/>
        <end position="377"/>
    </location>
</feature>
<evidence type="ECO:0000256" key="5">
    <source>
        <dbReference type="ARBA" id="ARBA00023136"/>
    </source>
</evidence>
<feature type="transmembrane region" description="Helical" evidence="6">
    <location>
        <begin position="295"/>
        <end position="322"/>
    </location>
</feature>
<evidence type="ECO:0000256" key="4">
    <source>
        <dbReference type="ARBA" id="ARBA00022989"/>
    </source>
</evidence>
<gene>
    <name evidence="8" type="ORF">SEML1_0672</name>
</gene>
<dbReference type="RefSeq" id="WP_376753815.1">
    <property type="nucleotide sequence ID" value="NZ_CP124550.1"/>
</dbReference>
<reference evidence="8 9" key="1">
    <citation type="journal article" date="2023" name="Cell">
        <title>Genetic manipulation of Patescibacteria provides mechanistic insights into microbial dark matter and the epibiotic lifestyle.</title>
        <authorList>
            <person name="Wang Y."/>
            <person name="Gallagher L.A."/>
            <person name="Andrade P.A."/>
            <person name="Liu A."/>
            <person name="Humphreys I.R."/>
            <person name="Turkarslan S."/>
            <person name="Cutler K.J."/>
            <person name="Arrieta-Ortiz M.L."/>
            <person name="Li Y."/>
            <person name="Radey M.C."/>
            <person name="McLean J.S."/>
            <person name="Cong Q."/>
            <person name="Baker D."/>
            <person name="Baliga N.S."/>
            <person name="Peterson S.B."/>
            <person name="Mougous J.D."/>
        </authorList>
    </citation>
    <scope>NUCLEOTIDE SEQUENCE [LARGE SCALE GENOMIC DNA]</scope>
    <source>
        <strain evidence="8 9">ML1</strain>
    </source>
</reference>
<evidence type="ECO:0000256" key="2">
    <source>
        <dbReference type="ARBA" id="ARBA00022475"/>
    </source>
</evidence>
<dbReference type="InterPro" id="IPR003838">
    <property type="entry name" value="ABC3_permease_C"/>
</dbReference>
<keyword evidence="9" id="KW-1185">Reference proteome</keyword>
<evidence type="ECO:0000313" key="9">
    <source>
        <dbReference type="Proteomes" id="UP001177295"/>
    </source>
</evidence>
<sequence>MFGENVGIGKEPVSAREKRVWLKSVQEKLKGQTYQACYRNTAEQTILEKIQRDYTEMKHNERTTGYEKPHLLYDYPTEPCGDIIVKEDSRTAAEKQADMNADDVQKKLGTYVAPRHQLVTFQIVGIKYAQPYIDYTKGLDEYVKSLLTAQNTSMTLDIPLQMYNTLPEHLKAQDIRREHSVRPSRSMDANEDFAARVLEFASSEKARAFLDNETCPSSSTQCGKKFLAAPYGSNYLIIDEIGKLFTRIAAIAFPVALGLAAVIIWFTVSRIMAENRKETAVYRAMGAKRRDIAHIYVVYIMLIALRVVLVSAIVGIVIALAVDYSYGRTLTDTAATAFGIIDRAPAVRLFNVDSSLLLVVVAAIVAISLVASMQPLVRNTMRNPIRDIRDE</sequence>
<keyword evidence="2" id="KW-1003">Cell membrane</keyword>
<evidence type="ECO:0000313" key="8">
    <source>
        <dbReference type="EMBL" id="WIO46281.1"/>
    </source>
</evidence>
<name>A0ABY8WWC3_9BACT</name>